<reference evidence="1 2" key="1">
    <citation type="submission" date="2015-01" db="EMBL/GenBank/DDBJ databases">
        <title>Evolution of Trichinella species and genotypes.</title>
        <authorList>
            <person name="Korhonen P.K."/>
            <person name="Edoardo P."/>
            <person name="Giuseppe L.R."/>
            <person name="Gasser R.B."/>
        </authorList>
    </citation>
    <scope>NUCLEOTIDE SEQUENCE [LARGE SCALE GENOMIC DNA]</scope>
    <source>
        <strain evidence="1">ISS120</strain>
    </source>
</reference>
<protein>
    <submittedName>
        <fullName evidence="1">Uncharacterized protein</fullName>
    </submittedName>
</protein>
<dbReference type="EMBL" id="JYDI01006108">
    <property type="protein sequence ID" value="KRY03893.1"/>
    <property type="molecule type" value="Genomic_DNA"/>
</dbReference>
<sequence>MSEGRIQYTITNPFMSRIAQCSLNGTPMFLINY</sequence>
<keyword evidence="2" id="KW-1185">Reference proteome</keyword>
<comment type="caution">
    <text evidence="1">The sequence shown here is derived from an EMBL/GenBank/DDBJ whole genome shotgun (WGS) entry which is preliminary data.</text>
</comment>
<organism evidence="1 2">
    <name type="scientific">Trichinella britovi</name>
    <name type="common">Parasitic roundworm</name>
    <dbReference type="NCBI Taxonomy" id="45882"/>
    <lineage>
        <taxon>Eukaryota</taxon>
        <taxon>Metazoa</taxon>
        <taxon>Ecdysozoa</taxon>
        <taxon>Nematoda</taxon>
        <taxon>Enoplea</taxon>
        <taxon>Dorylaimia</taxon>
        <taxon>Trichinellida</taxon>
        <taxon>Trichinellidae</taxon>
        <taxon>Trichinella</taxon>
    </lineage>
</organism>
<dbReference type="AlphaFoldDB" id="A0A0V0YU65"/>
<proteinExistence type="predicted"/>
<evidence type="ECO:0000313" key="2">
    <source>
        <dbReference type="Proteomes" id="UP000054653"/>
    </source>
</evidence>
<accession>A0A0V0YU65</accession>
<gene>
    <name evidence="1" type="ORF">T03_17192</name>
</gene>
<dbReference type="Proteomes" id="UP000054653">
    <property type="component" value="Unassembled WGS sequence"/>
</dbReference>
<name>A0A0V0YU65_TRIBR</name>
<evidence type="ECO:0000313" key="1">
    <source>
        <dbReference type="EMBL" id="KRY03893.1"/>
    </source>
</evidence>